<evidence type="ECO:0000313" key="2">
    <source>
        <dbReference type="EMBL" id="TVM16197.1"/>
    </source>
</evidence>
<dbReference type="RefSeq" id="WP_144303622.1">
    <property type="nucleotide sequence ID" value="NZ_QMIE01000012.1"/>
</dbReference>
<reference evidence="2 3" key="1">
    <citation type="submission" date="2018-06" db="EMBL/GenBank/DDBJ databases">
        <title>Complete genome of Desulfovibrio indonesiensis P37SLT.</title>
        <authorList>
            <person name="Crispim J.S."/>
            <person name="Vidigal P.M.P."/>
            <person name="Silva L.C.F."/>
            <person name="Laguardia C.N."/>
            <person name="Araujo L.C."/>
            <person name="Dias R.S."/>
            <person name="Sousa M.P."/>
            <person name="Paula S.O."/>
            <person name="Silva C."/>
        </authorList>
    </citation>
    <scope>NUCLEOTIDE SEQUENCE [LARGE SCALE GENOMIC DNA]</scope>
    <source>
        <strain evidence="2 3">P37SLT</strain>
    </source>
</reference>
<dbReference type="OrthoDB" id="5459991at2"/>
<keyword evidence="3" id="KW-1185">Reference proteome</keyword>
<dbReference type="Proteomes" id="UP000448292">
    <property type="component" value="Unassembled WGS sequence"/>
</dbReference>
<accession>A0A7M3MCJ2</accession>
<name>A0A7M3MCJ2_9BACT</name>
<dbReference type="AlphaFoldDB" id="A0A7M3MCJ2"/>
<proteinExistence type="predicted"/>
<keyword evidence="1" id="KW-0175">Coiled coil</keyword>
<dbReference type="EMBL" id="QMIE01000012">
    <property type="protein sequence ID" value="TVM16197.1"/>
    <property type="molecule type" value="Genomic_DNA"/>
</dbReference>
<evidence type="ECO:0000313" key="3">
    <source>
        <dbReference type="Proteomes" id="UP000448292"/>
    </source>
</evidence>
<feature type="coiled-coil region" evidence="1">
    <location>
        <begin position="7"/>
        <end position="41"/>
    </location>
</feature>
<gene>
    <name evidence="2" type="ORF">DPQ33_12810</name>
</gene>
<organism evidence="2 3">
    <name type="scientific">Oceanidesulfovibrio indonesiensis</name>
    <dbReference type="NCBI Taxonomy" id="54767"/>
    <lineage>
        <taxon>Bacteria</taxon>
        <taxon>Pseudomonadati</taxon>
        <taxon>Thermodesulfobacteriota</taxon>
        <taxon>Desulfovibrionia</taxon>
        <taxon>Desulfovibrionales</taxon>
        <taxon>Desulfovibrionaceae</taxon>
        <taxon>Oceanidesulfovibrio</taxon>
    </lineage>
</organism>
<comment type="caution">
    <text evidence="2">The sequence shown here is derived from an EMBL/GenBank/DDBJ whole genome shotgun (WGS) entry which is preliminary data.</text>
</comment>
<protein>
    <submittedName>
        <fullName evidence="2">Uncharacterized protein</fullName>
    </submittedName>
</protein>
<sequence length="95" mass="10913">MSPNQKDDAYESQVAALESEIETLLGEKKNAEDKVKELRETEDVSRGIVFAQEIFAFQQEKLRLEVEVELRRKKINRIKLGIEDDMVPPPISALQ</sequence>
<evidence type="ECO:0000256" key="1">
    <source>
        <dbReference type="SAM" id="Coils"/>
    </source>
</evidence>